<accession>A0A1W1HGZ3</accession>
<dbReference type="NCBIfam" id="NF033936">
    <property type="entry name" value="CuZnOut_SO0444"/>
    <property type="match status" value="1"/>
</dbReference>
<comment type="similarity">
    <text evidence="2">Belongs to the UPF0718 family.</text>
</comment>
<keyword evidence="6 7" id="KW-0472">Membrane</keyword>
<sequence>MDSLLDMLLKILSASWDVLLDSSIFILFGFFVAGLLKGFIPDDFIYRHLGRESTANVFKASLFGVPLPLCSCGVIPAAAGLRKQGASKGAVTAFMISTPETGVDSMAVSYALLDPLMTIIRPLSAFFTASLTGLMVNILERSSHPAPMEATSFENGLSSSSSLPKSSSEATLSQHASCGCCSNNSVSQKGWGTKFKNGMSFAFGELLNDIGRWLLAGILLAGLITVYISPEFIESYLGNTLFSMLIMIALATPLYVCATASTPIAAALAIKGISPGAALVFLLAGPATNMATITVVSRILGKKIAAIYVANIMVCSLMLGFLVNYIYLALGMNIKEWVHSSGHNEHGLIYAMAALLLLALILKPWFFKLAGSKEGGHQNDCNCGHSHPTDIHMQCNH</sequence>
<dbReference type="OrthoDB" id="9770315at2"/>
<keyword evidence="4 7" id="KW-0812">Transmembrane</keyword>
<comment type="subcellular location">
    <subcellularLocation>
        <location evidence="1">Cell membrane</location>
        <topology evidence="1">Multi-pass membrane protein</topology>
    </subcellularLocation>
</comment>
<feature type="transmembrane region" description="Helical" evidence="7">
    <location>
        <begin position="241"/>
        <end position="270"/>
    </location>
</feature>
<gene>
    <name evidence="8" type="ORF">MTBBW1_420032</name>
</gene>
<dbReference type="GO" id="GO:0005886">
    <property type="term" value="C:plasma membrane"/>
    <property type="evidence" value="ECO:0007669"/>
    <property type="project" value="UniProtKB-SubCell"/>
</dbReference>
<dbReference type="InterPro" id="IPR005524">
    <property type="entry name" value="DUF318"/>
</dbReference>
<dbReference type="InterPro" id="IPR052923">
    <property type="entry name" value="UPF0718"/>
</dbReference>
<proteinExistence type="inferred from homology"/>
<evidence type="ECO:0000313" key="8">
    <source>
        <dbReference type="EMBL" id="SLM31767.1"/>
    </source>
</evidence>
<evidence type="ECO:0000313" key="9">
    <source>
        <dbReference type="Proteomes" id="UP000191931"/>
    </source>
</evidence>
<feature type="transmembrane region" description="Helical" evidence="7">
    <location>
        <begin position="348"/>
        <end position="367"/>
    </location>
</feature>
<dbReference type="PANTHER" id="PTHR34184:SF4">
    <property type="entry name" value="UPF0718 PROTEIN YCGR"/>
    <property type="match status" value="1"/>
</dbReference>
<feature type="transmembrane region" description="Helical" evidence="7">
    <location>
        <begin position="20"/>
        <end position="40"/>
    </location>
</feature>
<keyword evidence="3" id="KW-1003">Cell membrane</keyword>
<evidence type="ECO:0000256" key="4">
    <source>
        <dbReference type="ARBA" id="ARBA00022692"/>
    </source>
</evidence>
<evidence type="ECO:0000256" key="1">
    <source>
        <dbReference type="ARBA" id="ARBA00004651"/>
    </source>
</evidence>
<dbReference type="PANTHER" id="PTHR34184">
    <property type="entry name" value="UPF0718 PROTEIN YCGR"/>
    <property type="match status" value="1"/>
</dbReference>
<feature type="transmembrane region" description="Helical" evidence="7">
    <location>
        <begin position="210"/>
        <end position="229"/>
    </location>
</feature>
<dbReference type="Proteomes" id="UP000191931">
    <property type="component" value="Unassembled WGS sequence"/>
</dbReference>
<organism evidence="8 9">
    <name type="scientific">Desulfamplus magnetovallimortis</name>
    <dbReference type="NCBI Taxonomy" id="1246637"/>
    <lineage>
        <taxon>Bacteria</taxon>
        <taxon>Pseudomonadati</taxon>
        <taxon>Thermodesulfobacteriota</taxon>
        <taxon>Desulfobacteria</taxon>
        <taxon>Desulfobacterales</taxon>
        <taxon>Desulfobacteraceae</taxon>
        <taxon>Desulfamplus</taxon>
    </lineage>
</organism>
<dbReference type="STRING" id="1246637.MTBBW1_420032"/>
<feature type="transmembrane region" description="Helical" evidence="7">
    <location>
        <begin position="308"/>
        <end position="328"/>
    </location>
</feature>
<keyword evidence="5 7" id="KW-1133">Transmembrane helix</keyword>
<dbReference type="AlphaFoldDB" id="A0A1W1HGZ3"/>
<evidence type="ECO:0000256" key="6">
    <source>
        <dbReference type="ARBA" id="ARBA00023136"/>
    </source>
</evidence>
<evidence type="ECO:0008006" key="10">
    <source>
        <dbReference type="Google" id="ProtNLM"/>
    </source>
</evidence>
<evidence type="ECO:0000256" key="5">
    <source>
        <dbReference type="ARBA" id="ARBA00022989"/>
    </source>
</evidence>
<keyword evidence="9" id="KW-1185">Reference proteome</keyword>
<protein>
    <recommendedName>
        <fullName evidence="10">Permease</fullName>
    </recommendedName>
</protein>
<evidence type="ECO:0000256" key="2">
    <source>
        <dbReference type="ARBA" id="ARBA00006386"/>
    </source>
</evidence>
<evidence type="ECO:0000256" key="3">
    <source>
        <dbReference type="ARBA" id="ARBA00022475"/>
    </source>
</evidence>
<name>A0A1W1HGZ3_9BACT</name>
<reference evidence="8 9" key="1">
    <citation type="submission" date="2017-03" db="EMBL/GenBank/DDBJ databases">
        <authorList>
            <person name="Afonso C.L."/>
            <person name="Miller P.J."/>
            <person name="Scott M.A."/>
            <person name="Spackman E."/>
            <person name="Goraichik I."/>
            <person name="Dimitrov K.M."/>
            <person name="Suarez D.L."/>
            <person name="Swayne D.E."/>
        </authorList>
    </citation>
    <scope>NUCLEOTIDE SEQUENCE [LARGE SCALE GENOMIC DNA]</scope>
    <source>
        <strain evidence="8">PRJEB14757</strain>
    </source>
</reference>
<dbReference type="Pfam" id="PF03773">
    <property type="entry name" value="ArsP_1"/>
    <property type="match status" value="1"/>
</dbReference>
<evidence type="ECO:0000256" key="7">
    <source>
        <dbReference type="SAM" id="Phobius"/>
    </source>
</evidence>
<dbReference type="EMBL" id="FWEV01000284">
    <property type="protein sequence ID" value="SLM31767.1"/>
    <property type="molecule type" value="Genomic_DNA"/>
</dbReference>
<dbReference type="RefSeq" id="WP_080800845.1">
    <property type="nucleotide sequence ID" value="NZ_LT828541.1"/>
</dbReference>